<sequence length="264" mass="28855">MHWRPVLSPSLLGISVYCALFHFTASQGNGASGNRFINPPASNSADNPIWRIGERQTISWKTTVEKCNISFWQQNPKLEKAENGGSIFSTTSGANKAPTNFIWTVQTYAFDLNYSNVFFLWFNPGEPGGFTSNYFNISSDSIPASSTATEHASSTTPSGSSMTSTQPHIQPTTDEKIRIGAGVGGGIGGLLLILAASALTWWILKRPKQQDAPMQRGPVKVESLSATDQDHDMEESFPRRYPGFELHDGASDNSHVQELPAERD</sequence>
<dbReference type="EMBL" id="CP120627">
    <property type="protein sequence ID" value="WEW56537.1"/>
    <property type="molecule type" value="Genomic_DNA"/>
</dbReference>
<evidence type="ECO:0000256" key="3">
    <source>
        <dbReference type="SAM" id="SignalP"/>
    </source>
</evidence>
<keyword evidence="2" id="KW-0812">Transmembrane</keyword>
<feature type="chain" id="PRO_5042228411" description="Mid2 domain-containing protein" evidence="3">
    <location>
        <begin position="27"/>
        <end position="264"/>
    </location>
</feature>
<evidence type="ECO:0000313" key="4">
    <source>
        <dbReference type="EMBL" id="WEW56537.1"/>
    </source>
</evidence>
<name>A0AAF0DDL6_9EURO</name>
<protein>
    <recommendedName>
        <fullName evidence="6">Mid2 domain-containing protein</fullName>
    </recommendedName>
</protein>
<feature type="region of interest" description="Disordered" evidence="1">
    <location>
        <begin position="212"/>
        <end position="264"/>
    </location>
</feature>
<organism evidence="4 5">
    <name type="scientific">Emydomyces testavorans</name>
    <dbReference type="NCBI Taxonomy" id="2070801"/>
    <lineage>
        <taxon>Eukaryota</taxon>
        <taxon>Fungi</taxon>
        <taxon>Dikarya</taxon>
        <taxon>Ascomycota</taxon>
        <taxon>Pezizomycotina</taxon>
        <taxon>Eurotiomycetes</taxon>
        <taxon>Eurotiomycetidae</taxon>
        <taxon>Onygenales</taxon>
        <taxon>Nannizziopsiaceae</taxon>
        <taxon>Emydomyces</taxon>
    </lineage>
</organism>
<evidence type="ECO:0000256" key="2">
    <source>
        <dbReference type="SAM" id="Phobius"/>
    </source>
</evidence>
<feature type="region of interest" description="Disordered" evidence="1">
    <location>
        <begin position="145"/>
        <end position="172"/>
    </location>
</feature>
<keyword evidence="2" id="KW-1133">Transmembrane helix</keyword>
<dbReference type="AlphaFoldDB" id="A0AAF0DDL6"/>
<feature type="compositionally biased region" description="Low complexity" evidence="1">
    <location>
        <begin position="145"/>
        <end position="165"/>
    </location>
</feature>
<evidence type="ECO:0000256" key="1">
    <source>
        <dbReference type="SAM" id="MobiDB-lite"/>
    </source>
</evidence>
<reference evidence="4" key="1">
    <citation type="submission" date="2023-03" db="EMBL/GenBank/DDBJ databases">
        <title>Emydomyces testavorans Genome Sequence.</title>
        <authorList>
            <person name="Hoyer L."/>
        </authorList>
    </citation>
    <scope>NUCLEOTIDE SEQUENCE</scope>
    <source>
        <strain evidence="4">16-2883</strain>
    </source>
</reference>
<keyword evidence="3" id="KW-0732">Signal</keyword>
<feature type="transmembrane region" description="Helical" evidence="2">
    <location>
        <begin position="179"/>
        <end position="204"/>
    </location>
</feature>
<evidence type="ECO:0000313" key="5">
    <source>
        <dbReference type="Proteomes" id="UP001219355"/>
    </source>
</evidence>
<proteinExistence type="predicted"/>
<evidence type="ECO:0008006" key="6">
    <source>
        <dbReference type="Google" id="ProtNLM"/>
    </source>
</evidence>
<feature type="compositionally biased region" description="Basic and acidic residues" evidence="1">
    <location>
        <begin position="228"/>
        <end position="238"/>
    </location>
</feature>
<gene>
    <name evidence="4" type="ORF">PRK78_001983</name>
</gene>
<keyword evidence="2" id="KW-0472">Membrane</keyword>
<accession>A0AAF0DDL6</accession>
<feature type="signal peptide" evidence="3">
    <location>
        <begin position="1"/>
        <end position="26"/>
    </location>
</feature>
<dbReference type="Proteomes" id="UP001219355">
    <property type="component" value="Chromosome 1"/>
</dbReference>
<keyword evidence="5" id="KW-1185">Reference proteome</keyword>